<dbReference type="RefSeq" id="WP_130543587.1">
    <property type="nucleotide sequence ID" value="NZ_CP042431.1"/>
</dbReference>
<evidence type="ECO:0000256" key="1">
    <source>
        <dbReference type="ARBA" id="ARBA00006484"/>
    </source>
</evidence>
<evidence type="ECO:0000256" key="2">
    <source>
        <dbReference type="ARBA" id="ARBA00023002"/>
    </source>
</evidence>
<dbReference type="CDD" id="cd05233">
    <property type="entry name" value="SDR_c"/>
    <property type="match status" value="1"/>
</dbReference>
<dbReference type="GO" id="GO:0016020">
    <property type="term" value="C:membrane"/>
    <property type="evidence" value="ECO:0007669"/>
    <property type="project" value="TreeGrafter"/>
</dbReference>
<evidence type="ECO:0000313" key="5">
    <source>
        <dbReference type="EMBL" id="RZS69233.1"/>
    </source>
</evidence>
<reference evidence="5 6" key="1">
    <citation type="submission" date="2019-02" db="EMBL/GenBank/DDBJ databases">
        <title>Genomic Encyclopedia of Type Strains, Phase IV (KMG-IV): sequencing the most valuable type-strain genomes for metagenomic binning, comparative biology and taxonomic classification.</title>
        <authorList>
            <person name="Goeker M."/>
        </authorList>
    </citation>
    <scope>NUCLEOTIDE SEQUENCE [LARGE SCALE GENOMIC DNA]</scope>
    <source>
        <strain evidence="5 6">DSM 18116</strain>
    </source>
</reference>
<dbReference type="PIRSF" id="PIRSF000126">
    <property type="entry name" value="11-beta-HSD1"/>
    <property type="match status" value="1"/>
</dbReference>
<keyword evidence="2" id="KW-0560">Oxidoreductase</keyword>
<comment type="caution">
    <text evidence="5">The sequence shown here is derived from an EMBL/GenBank/DDBJ whole genome shotgun (WGS) entry which is preliminary data.</text>
</comment>
<dbReference type="Proteomes" id="UP000293874">
    <property type="component" value="Unassembled WGS sequence"/>
</dbReference>
<organism evidence="5 6">
    <name type="scientific">Pseudobacter ginsenosidimutans</name>
    <dbReference type="NCBI Taxonomy" id="661488"/>
    <lineage>
        <taxon>Bacteria</taxon>
        <taxon>Pseudomonadati</taxon>
        <taxon>Bacteroidota</taxon>
        <taxon>Chitinophagia</taxon>
        <taxon>Chitinophagales</taxon>
        <taxon>Chitinophagaceae</taxon>
        <taxon>Pseudobacter</taxon>
    </lineage>
</organism>
<name>A0A4Q7MNG5_9BACT</name>
<dbReference type="PANTHER" id="PTHR44196:SF2">
    <property type="entry name" value="SHORT-CHAIN DEHYDROGENASE-RELATED"/>
    <property type="match status" value="1"/>
</dbReference>
<comment type="similarity">
    <text evidence="1 3">Belongs to the short-chain dehydrogenases/reductases (SDR) family.</text>
</comment>
<dbReference type="GO" id="GO:0016491">
    <property type="term" value="F:oxidoreductase activity"/>
    <property type="evidence" value="ECO:0007669"/>
    <property type="project" value="UniProtKB-KW"/>
</dbReference>
<dbReference type="Pfam" id="PF00106">
    <property type="entry name" value="adh_short"/>
    <property type="match status" value="1"/>
</dbReference>
<feature type="region of interest" description="Disordered" evidence="4">
    <location>
        <begin position="259"/>
        <end position="280"/>
    </location>
</feature>
<dbReference type="PANTHER" id="PTHR44196">
    <property type="entry name" value="DEHYDROGENASE/REDUCTASE SDR FAMILY MEMBER 7B"/>
    <property type="match status" value="1"/>
</dbReference>
<dbReference type="Gene3D" id="3.40.50.720">
    <property type="entry name" value="NAD(P)-binding Rossmann-like Domain"/>
    <property type="match status" value="1"/>
</dbReference>
<keyword evidence="6" id="KW-1185">Reference proteome</keyword>
<dbReference type="AlphaFoldDB" id="A0A4Q7MNG5"/>
<dbReference type="EMBL" id="SGXA01000003">
    <property type="protein sequence ID" value="RZS69233.1"/>
    <property type="molecule type" value="Genomic_DNA"/>
</dbReference>
<dbReference type="PRINTS" id="PR00081">
    <property type="entry name" value="GDHRDH"/>
</dbReference>
<evidence type="ECO:0000313" key="6">
    <source>
        <dbReference type="Proteomes" id="UP000293874"/>
    </source>
</evidence>
<proteinExistence type="inferred from homology"/>
<dbReference type="InterPro" id="IPR002347">
    <property type="entry name" value="SDR_fam"/>
</dbReference>
<protein>
    <recommendedName>
        <fullName evidence="7">Short-subunit dehydrogenase</fullName>
    </recommendedName>
</protein>
<accession>A0A4Q7MNG5</accession>
<dbReference type="OrthoDB" id="9808814at2"/>
<evidence type="ECO:0000256" key="4">
    <source>
        <dbReference type="SAM" id="MobiDB-lite"/>
    </source>
</evidence>
<dbReference type="SUPFAM" id="SSF51735">
    <property type="entry name" value="NAD(P)-binding Rossmann-fold domains"/>
    <property type="match status" value="1"/>
</dbReference>
<evidence type="ECO:0008006" key="7">
    <source>
        <dbReference type="Google" id="ProtNLM"/>
    </source>
</evidence>
<dbReference type="InterPro" id="IPR036291">
    <property type="entry name" value="NAD(P)-bd_dom_sf"/>
</dbReference>
<evidence type="ECO:0000256" key="3">
    <source>
        <dbReference type="RuleBase" id="RU000363"/>
    </source>
</evidence>
<gene>
    <name evidence="5" type="ORF">EV199_5069</name>
</gene>
<dbReference type="PRINTS" id="PR00080">
    <property type="entry name" value="SDRFAMILY"/>
</dbReference>
<sequence>MSYALITGAAKGIGKSIATELAKRNYSLLLTDFDEANLIATSENLHRKFGLDVRYFVLDLTTSDAAAQLLAWSHPFHQQLKVVVNNAGYGLNGAFETLGLEEQFGIIDVNIKAQLAITHHFLPVLKQLKKSYLLNVCSTTAYQPVPYLAVYAASKAFVLSFNKSLKHELRNTRVSLSYLSPGATDTAFVVRARMKAHTLKTATRFNMTADEVGAIAVRGLFKGKEEIVPGFLNKLNSVLPKFFPVSFVRKIAASIYEEKQEKETAATTTSSLKQAGPEIQ</sequence>